<feature type="region of interest" description="Disordered" evidence="1">
    <location>
        <begin position="107"/>
        <end position="136"/>
    </location>
</feature>
<dbReference type="PROSITE" id="PS50106">
    <property type="entry name" value="PDZ"/>
    <property type="match status" value="1"/>
</dbReference>
<feature type="compositionally biased region" description="Pro residues" evidence="1">
    <location>
        <begin position="1425"/>
        <end position="1434"/>
    </location>
</feature>
<feature type="region of interest" description="Disordered" evidence="1">
    <location>
        <begin position="1058"/>
        <end position="1114"/>
    </location>
</feature>
<dbReference type="SUPFAM" id="SSF54236">
    <property type="entry name" value="Ubiquitin-like"/>
    <property type="match status" value="1"/>
</dbReference>
<dbReference type="SUPFAM" id="SSF50156">
    <property type="entry name" value="PDZ domain-like"/>
    <property type="match status" value="1"/>
</dbReference>
<evidence type="ECO:0000313" key="6">
    <source>
        <dbReference type="Proteomes" id="UP000091820"/>
    </source>
</evidence>
<dbReference type="InterPro" id="IPR014352">
    <property type="entry name" value="FERM/acyl-CoA-bd_prot_sf"/>
</dbReference>
<feature type="compositionally biased region" description="Basic and acidic residues" evidence="1">
    <location>
        <begin position="1372"/>
        <end position="1385"/>
    </location>
</feature>
<feature type="compositionally biased region" description="Polar residues" evidence="1">
    <location>
        <begin position="1073"/>
        <end position="1114"/>
    </location>
</feature>
<dbReference type="CDD" id="cd14473">
    <property type="entry name" value="FERM_B-lobe"/>
    <property type="match status" value="1"/>
</dbReference>
<dbReference type="Pfam" id="PF00397">
    <property type="entry name" value="WW"/>
    <property type="match status" value="1"/>
</dbReference>
<dbReference type="Gene3D" id="3.10.20.90">
    <property type="entry name" value="Phosphatidylinositol 3-kinase Catalytic Subunit, Chain A, domain 1"/>
    <property type="match status" value="1"/>
</dbReference>
<evidence type="ECO:0008006" key="7">
    <source>
        <dbReference type="Google" id="ProtNLM"/>
    </source>
</evidence>
<dbReference type="CDD" id="cd00201">
    <property type="entry name" value="WW"/>
    <property type="match status" value="2"/>
</dbReference>
<feature type="region of interest" description="Disordered" evidence="1">
    <location>
        <begin position="1013"/>
        <end position="1043"/>
    </location>
</feature>
<dbReference type="GO" id="GO:0030182">
    <property type="term" value="P:neuron differentiation"/>
    <property type="evidence" value="ECO:0007669"/>
    <property type="project" value="UniProtKB-ARBA"/>
</dbReference>
<dbReference type="STRING" id="37001.A0A1A9WLN4"/>
<dbReference type="InterPro" id="IPR029071">
    <property type="entry name" value="Ubiquitin-like_domsf"/>
</dbReference>
<dbReference type="PANTHER" id="PTHR46221">
    <property type="entry name" value="FERM AND PDZ DOMAIN-CONTAINING PROTEIN FAMILY MEMBER"/>
    <property type="match status" value="1"/>
</dbReference>
<feature type="compositionally biased region" description="Polar residues" evidence="1">
    <location>
        <begin position="1270"/>
        <end position="1281"/>
    </location>
</feature>
<dbReference type="EnsemblMetazoa" id="GBRI024144-RA">
    <property type="protein sequence ID" value="GBRI024144-PA"/>
    <property type="gene ID" value="GBRI024144"/>
</dbReference>
<sequence length="1724" mass="189918">MMLLPSGRSNGDLHSPLNNKTKPAYQARTTTTTTTATTQLKNINSNSNRTENGSYALSLSQMQAAAITTAAAAATMALQPTLSSSSSIISKHNSITAANSKLLLRPATPPLRTSTTTTTTLPSISTPYQQTTETTTTTIPKLSTSNIVGNQIQTGTLSLEQFPNESNVYMANGGVVNTKINASLTPLTSVTGNWEEIDRHLKALQIKLKDGWTVHVGKEGRLYYCNHITQTSGWLPSCEDWSKQEDLPYGWERGIDSKGRSYYINHLNKTSTYEAPERVRWDEHPPEPRMVLLQRSPTMGFGFVAGSERPVIVRFVTEDGPSMNKLQPGDQILSVNGEDVKDAPRDRVIQLVRACDTQVTLTVCQPMHTITPGRKSTLLSAGKKAKLKTRPSRVRFAESVCVNGAPLFPPSAFSLGDICVPPMANVLKVFLENGQTKSFKYDTTTTVQDVITSLLDKLCFTTNEIFSLVLEHVKSLKRNKLTLLDPEESLARIASRPGAHKLRCLFRVTFVPISAAELAQKDMNALDYLYMQCCNDVTQERFAPELQPELALRLAALHMHQHALSNNVTPAKLTVKVVEREFGLERFVPTSLFEGMKRKELRRLISHFLKLNAEMTGSSTKVLTQLQAKLHYLDIIASLPSYGAKCFSTNQREGLERVLLISPRFGLSQISSARNAVPQPVSAIEDFNHVIVNREDDITCSVSIFVQGDRVIKFFMEDRDACEFSLCLAGYYRLITGRDLPLVREREPVDYDNAPGYLAQHTVLPAAWSYVKSYHDRPHSVNFLMSPPYHPNNKINSNELVVQDFSLTLCDNNMNSKAMANSNHTNTTKMPFISSAALDLDIHSVMATELLEEAKDSGMSDSSGGGGSNYGGERSQTSSTCSAKMEAKNEEVLRRVQEMQKMVENSEQYLNEQGEIMHEYSLTTNLGTSCPTGKNCGESDDVTITAWKNPISGVTDTVCAPGAIEFDSDCDSLNSSKLSSNEETPQPVALKHSDSLMLLAETISQDLSGINQGLNSIGGQQTDLHRRKPSLSETSSPRPERKVNGFSQLLSNLQALGTDLSQSESDSESVASPTNSPTIRRPSLLNTNDKSSRKQNLGNRSSFGLHSPDSNTFGVETKDYNLKEYLKQLKEISNVDNLRQDTDIAAKKLSEIYGFEIRGDTFIETDSDLIDLRAIPPPQTPDELDSISLLNAAPHGFDDIAKKSLAEVAEGDLDKFLEKVVVAPPTQKATPAKELTPEEIMSYIIPPPPNLDDMENSTDKEDIQRKTSHITESFYSNSAPNNREKPAQLEKYNSKEGKHIIEYATVERRSKFSCCPKSRKEEPSAEMNEIQPEIKLPPRSQSLEQPAPARPPKSAELTQRYSPKKQPLGERSWSRSDSKELKCEESPPMLPPRIHYNATSPRGGQVGSFDEQLSILGTMVSPLAPKKPPLPPITTRPLLRKSPLPANYPTTVDISTPPPSIQPRRFQTSSSCSNSAAQSPTLPTPQTPTQVQLFQQYHSTKSGDYRDQQTRLSPPYPLLYSPQTSRKLQNASPVKQFSNNLTGIPTNITSTGSKLIIKNGHVIDAEQLLAKTDVAMAGLLVKLDQVAAQCTAAQAAGGGISIDEEKFQRARNELTEQTLALVTASKFLVVAMSDMTLLTLPEHLTSCLTAIRRITELTQDMTRHTSAPLQTRNIVLKVHDVASSFRELVGVQIGPLGAGQLALQAECLANVLATLLRSLRVFSP</sequence>
<name>A0A1A9WLN4_9MUSC</name>
<feature type="domain" description="PDZ" evidence="4">
    <location>
        <begin position="290"/>
        <end position="367"/>
    </location>
</feature>
<dbReference type="SUPFAM" id="SSF47031">
    <property type="entry name" value="Second domain of FERM"/>
    <property type="match status" value="1"/>
</dbReference>
<dbReference type="InterPro" id="IPR035963">
    <property type="entry name" value="FERM_2"/>
</dbReference>
<accession>A0A1A9WLN4</accession>
<feature type="domain" description="FERM" evidence="3">
    <location>
        <begin position="425"/>
        <end position="739"/>
    </location>
</feature>
<dbReference type="Pfam" id="PF00595">
    <property type="entry name" value="PDZ"/>
    <property type="match status" value="1"/>
</dbReference>
<protein>
    <recommendedName>
        <fullName evidence="7">FERM and PDZ domain-containing protein 4</fullName>
    </recommendedName>
</protein>
<dbReference type="SMART" id="SM00295">
    <property type="entry name" value="B41"/>
    <property type="match status" value="1"/>
</dbReference>
<dbReference type="CDD" id="cd17088">
    <property type="entry name" value="FERM_F1_FRMPD1_like"/>
    <property type="match status" value="1"/>
</dbReference>
<dbReference type="InterPro" id="IPR019748">
    <property type="entry name" value="FERM_central"/>
</dbReference>
<evidence type="ECO:0000256" key="1">
    <source>
        <dbReference type="SAM" id="MobiDB-lite"/>
    </source>
</evidence>
<feature type="compositionally biased region" description="Basic and acidic residues" evidence="1">
    <location>
        <begin position="1282"/>
        <end position="1293"/>
    </location>
</feature>
<evidence type="ECO:0000259" key="3">
    <source>
        <dbReference type="PROSITE" id="PS50057"/>
    </source>
</evidence>
<dbReference type="Pfam" id="PF00373">
    <property type="entry name" value="FERM_M"/>
    <property type="match status" value="1"/>
</dbReference>
<dbReference type="Gene3D" id="2.20.70.10">
    <property type="match status" value="2"/>
</dbReference>
<dbReference type="CDD" id="cd06769">
    <property type="entry name" value="PDZ_FRMPD1_3_4-like"/>
    <property type="match status" value="1"/>
</dbReference>
<dbReference type="InterPro" id="IPR036020">
    <property type="entry name" value="WW_dom_sf"/>
</dbReference>
<dbReference type="SMART" id="SM00228">
    <property type="entry name" value="PDZ"/>
    <property type="match status" value="1"/>
</dbReference>
<proteinExistence type="predicted"/>
<dbReference type="Gene3D" id="2.30.42.10">
    <property type="match status" value="1"/>
</dbReference>
<dbReference type="InterPro" id="IPR001478">
    <property type="entry name" value="PDZ"/>
</dbReference>
<evidence type="ECO:0000259" key="2">
    <source>
        <dbReference type="PROSITE" id="PS50020"/>
    </source>
</evidence>
<feature type="region of interest" description="Disordered" evidence="1">
    <location>
        <begin position="1"/>
        <end position="36"/>
    </location>
</feature>
<dbReference type="Gene3D" id="1.20.80.10">
    <property type="match status" value="1"/>
</dbReference>
<feature type="compositionally biased region" description="Low complexity" evidence="1">
    <location>
        <begin position="1061"/>
        <end position="1072"/>
    </location>
</feature>
<dbReference type="SUPFAM" id="SSF51045">
    <property type="entry name" value="WW domain"/>
    <property type="match status" value="2"/>
</dbReference>
<feature type="region of interest" description="Disordered" evidence="1">
    <location>
        <begin position="853"/>
        <end position="886"/>
    </location>
</feature>
<dbReference type="InterPro" id="IPR019749">
    <property type="entry name" value="Band_41_domain"/>
</dbReference>
<dbReference type="SMART" id="SM00456">
    <property type="entry name" value="WW"/>
    <property type="match status" value="2"/>
</dbReference>
<feature type="compositionally biased region" description="Polar residues" evidence="1">
    <location>
        <begin position="1013"/>
        <end position="1022"/>
    </location>
</feature>
<dbReference type="PROSITE" id="PS50057">
    <property type="entry name" value="FERM_3"/>
    <property type="match status" value="1"/>
</dbReference>
<dbReference type="PROSITE" id="PS50020">
    <property type="entry name" value="WW_DOMAIN_2"/>
    <property type="match status" value="2"/>
</dbReference>
<dbReference type="FunFam" id="2.30.42.10:FF:000053">
    <property type="entry name" value="FERM and PDZ domain-containing protein 4"/>
    <property type="match status" value="1"/>
</dbReference>
<dbReference type="PANTHER" id="PTHR46221:SF3">
    <property type="entry name" value="FERM AND PDZ DOMAIN-CONTAINING PROTEIN 4"/>
    <property type="match status" value="1"/>
</dbReference>
<reference evidence="5" key="2">
    <citation type="submission" date="2020-05" db="UniProtKB">
        <authorList>
            <consortium name="EnsemblMetazoa"/>
        </authorList>
    </citation>
    <scope>IDENTIFICATION</scope>
    <source>
        <strain evidence="5">IAEA</strain>
    </source>
</reference>
<organism evidence="5 6">
    <name type="scientific">Glossina brevipalpis</name>
    <dbReference type="NCBI Taxonomy" id="37001"/>
    <lineage>
        <taxon>Eukaryota</taxon>
        <taxon>Metazoa</taxon>
        <taxon>Ecdysozoa</taxon>
        <taxon>Arthropoda</taxon>
        <taxon>Hexapoda</taxon>
        <taxon>Insecta</taxon>
        <taxon>Pterygota</taxon>
        <taxon>Neoptera</taxon>
        <taxon>Endopterygota</taxon>
        <taxon>Diptera</taxon>
        <taxon>Brachycera</taxon>
        <taxon>Muscomorpha</taxon>
        <taxon>Hippoboscoidea</taxon>
        <taxon>Glossinidae</taxon>
        <taxon>Glossina</taxon>
    </lineage>
</organism>
<dbReference type="VEuPathDB" id="VectorBase:GBRI024144"/>
<dbReference type="Proteomes" id="UP000091820">
    <property type="component" value="Unassembled WGS sequence"/>
</dbReference>
<feature type="domain" description="WW" evidence="2">
    <location>
        <begin position="245"/>
        <end position="278"/>
    </location>
</feature>
<evidence type="ECO:0000313" key="5">
    <source>
        <dbReference type="EnsemblMetazoa" id="GBRI024144-PA"/>
    </source>
</evidence>
<dbReference type="GO" id="GO:0071944">
    <property type="term" value="C:cell periphery"/>
    <property type="evidence" value="ECO:0007669"/>
    <property type="project" value="UniProtKB-ARBA"/>
</dbReference>
<dbReference type="InterPro" id="IPR036034">
    <property type="entry name" value="PDZ_sf"/>
</dbReference>
<dbReference type="Pfam" id="PF21989">
    <property type="entry name" value="RA_2"/>
    <property type="match status" value="1"/>
</dbReference>
<feature type="region of interest" description="Disordered" evidence="1">
    <location>
        <begin position="1312"/>
        <end position="1408"/>
    </location>
</feature>
<evidence type="ECO:0000259" key="4">
    <source>
        <dbReference type="PROSITE" id="PS50106"/>
    </source>
</evidence>
<dbReference type="InterPro" id="IPR000299">
    <property type="entry name" value="FERM_domain"/>
</dbReference>
<feature type="region of interest" description="Disordered" evidence="1">
    <location>
        <begin position="1420"/>
        <end position="1489"/>
    </location>
</feature>
<feature type="region of interest" description="Disordered" evidence="1">
    <location>
        <begin position="1270"/>
        <end position="1293"/>
    </location>
</feature>
<feature type="domain" description="WW" evidence="2">
    <location>
        <begin position="206"/>
        <end position="239"/>
    </location>
</feature>
<dbReference type="InterPro" id="IPR001202">
    <property type="entry name" value="WW_dom"/>
</dbReference>
<keyword evidence="6" id="KW-1185">Reference proteome</keyword>
<feature type="compositionally biased region" description="Low complexity" evidence="1">
    <location>
        <begin position="1469"/>
        <end position="1481"/>
    </location>
</feature>
<dbReference type="GO" id="GO:0009887">
    <property type="term" value="P:animal organ morphogenesis"/>
    <property type="evidence" value="ECO:0007669"/>
    <property type="project" value="UniProtKB-ARBA"/>
</dbReference>
<dbReference type="FunFam" id="1.20.80.10:FF:000027">
    <property type="entry name" value="Uncharacterized protein, isoform B"/>
    <property type="match status" value="1"/>
</dbReference>
<reference evidence="6" key="1">
    <citation type="submission" date="2014-03" db="EMBL/GenBank/DDBJ databases">
        <authorList>
            <person name="Aksoy S."/>
            <person name="Warren W."/>
            <person name="Wilson R.K."/>
        </authorList>
    </citation>
    <scope>NUCLEOTIDE SEQUENCE [LARGE SCALE GENOMIC DNA]</scope>
    <source>
        <strain evidence="6">IAEA</strain>
    </source>
</reference>